<dbReference type="InterPro" id="IPR008775">
    <property type="entry name" value="Phytyl_CoA_dOase-like"/>
</dbReference>
<dbReference type="PANTHER" id="PTHR20883">
    <property type="entry name" value="PHYTANOYL-COA DIOXYGENASE DOMAIN CONTAINING 1"/>
    <property type="match status" value="1"/>
</dbReference>
<dbReference type="EMBL" id="FMHT01000003">
    <property type="protein sequence ID" value="SCL14656.1"/>
    <property type="molecule type" value="Genomic_DNA"/>
</dbReference>
<name>A0A1C6RBX9_9ACTN</name>
<dbReference type="GO" id="GO:0005506">
    <property type="term" value="F:iron ion binding"/>
    <property type="evidence" value="ECO:0007669"/>
    <property type="project" value="UniProtKB-ARBA"/>
</dbReference>
<gene>
    <name evidence="1" type="ORF">GA0070616_0504</name>
</gene>
<accession>A0A1C6RBX9</accession>
<evidence type="ECO:0000313" key="2">
    <source>
        <dbReference type="Proteomes" id="UP000199699"/>
    </source>
</evidence>
<dbReference type="AlphaFoldDB" id="A0A1C6RBX9"/>
<dbReference type="Proteomes" id="UP000199699">
    <property type="component" value="Unassembled WGS sequence"/>
</dbReference>
<organism evidence="1 2">
    <name type="scientific">Micromonospora nigra</name>
    <dbReference type="NCBI Taxonomy" id="145857"/>
    <lineage>
        <taxon>Bacteria</taxon>
        <taxon>Bacillati</taxon>
        <taxon>Actinomycetota</taxon>
        <taxon>Actinomycetes</taxon>
        <taxon>Micromonosporales</taxon>
        <taxon>Micromonosporaceae</taxon>
        <taxon>Micromonospora</taxon>
    </lineage>
</organism>
<proteinExistence type="predicted"/>
<evidence type="ECO:0000313" key="1">
    <source>
        <dbReference type="EMBL" id="SCL14656.1"/>
    </source>
</evidence>
<keyword evidence="2" id="KW-1185">Reference proteome</keyword>
<reference evidence="1 2" key="1">
    <citation type="submission" date="2016-06" db="EMBL/GenBank/DDBJ databases">
        <authorList>
            <person name="Kjaerup R.B."/>
            <person name="Dalgaard T.S."/>
            <person name="Juul-Madsen H.R."/>
        </authorList>
    </citation>
    <scope>NUCLEOTIDE SEQUENCE [LARGE SCALE GENOMIC DNA]</scope>
    <source>
        <strain evidence="1 2">DSM 43818</strain>
    </source>
</reference>
<dbReference type="STRING" id="145857.GA0070616_0504"/>
<dbReference type="GO" id="GO:0016706">
    <property type="term" value="F:2-oxoglutarate-dependent dioxygenase activity"/>
    <property type="evidence" value="ECO:0007669"/>
    <property type="project" value="UniProtKB-ARBA"/>
</dbReference>
<sequence length="267" mass="29112">MKLTDDQVEAYERDGFLLLPAYFSADEVALMRAELPAVFGVESPALIREAGSGVVRGVHGVHESNPVFAALVHQARMVEPARQLLDSDVYVHQFKINAKLALVGDVWEWHQDFLFWHEEDGMPEPRALTIGLFLDDVDEFNGPLMLVPGSHHGDLCEVSRQPDTEGWASTLTSSLKYQVRADTLADAVDGRGIVAPKGPAGSVLIFHSKILHGSAPNMSPRNRTIVLTTYNSVDNALAEVADPRPEFLASRRAVALTPRGAESLAPA</sequence>
<dbReference type="Gene3D" id="2.60.120.620">
    <property type="entry name" value="q2cbj1_9rhob like domain"/>
    <property type="match status" value="1"/>
</dbReference>
<dbReference type="SUPFAM" id="SSF51197">
    <property type="entry name" value="Clavaminate synthase-like"/>
    <property type="match status" value="1"/>
</dbReference>
<dbReference type="Pfam" id="PF05721">
    <property type="entry name" value="PhyH"/>
    <property type="match status" value="1"/>
</dbReference>
<dbReference type="RefSeq" id="WP_091075513.1">
    <property type="nucleotide sequence ID" value="NZ_FMHT01000003.1"/>
</dbReference>
<dbReference type="PANTHER" id="PTHR20883:SF48">
    <property type="entry name" value="ECTOINE DIOXYGENASE"/>
    <property type="match status" value="1"/>
</dbReference>
<dbReference type="OrthoDB" id="9791262at2"/>
<protein>
    <submittedName>
        <fullName evidence="1">Ectoine hydroxylase</fullName>
    </submittedName>
</protein>